<evidence type="ECO:0000256" key="1">
    <source>
        <dbReference type="PROSITE-ProRule" id="PRU00325"/>
    </source>
</evidence>
<dbReference type="Pfam" id="PF04434">
    <property type="entry name" value="SWIM"/>
    <property type="match status" value="1"/>
</dbReference>
<keyword evidence="1" id="KW-0862">Zinc</keyword>
<accession>A0ABP5FE83</accession>
<dbReference type="EMBL" id="BAAAQN010000010">
    <property type="protein sequence ID" value="GAA2024886.1"/>
    <property type="molecule type" value="Genomic_DNA"/>
</dbReference>
<dbReference type="PANTHER" id="PTHR38133:SF1">
    <property type="entry name" value="SLR1429 PROTEIN"/>
    <property type="match status" value="1"/>
</dbReference>
<name>A0ABP5FE83_9ACTN</name>
<proteinExistence type="predicted"/>
<feature type="region of interest" description="Disordered" evidence="2">
    <location>
        <begin position="207"/>
        <end position="231"/>
    </location>
</feature>
<feature type="region of interest" description="Disordered" evidence="2">
    <location>
        <begin position="1"/>
        <end position="24"/>
    </location>
</feature>
<protein>
    <recommendedName>
        <fullName evidence="3">SWIM-type domain-containing protein</fullName>
    </recommendedName>
</protein>
<evidence type="ECO:0000313" key="5">
    <source>
        <dbReference type="Proteomes" id="UP001500751"/>
    </source>
</evidence>
<keyword evidence="1" id="KW-0863">Zinc-finger</keyword>
<reference evidence="5" key="1">
    <citation type="journal article" date="2019" name="Int. J. Syst. Evol. Microbiol.">
        <title>The Global Catalogue of Microorganisms (GCM) 10K type strain sequencing project: providing services to taxonomists for standard genome sequencing and annotation.</title>
        <authorList>
            <consortium name="The Broad Institute Genomics Platform"/>
            <consortium name="The Broad Institute Genome Sequencing Center for Infectious Disease"/>
            <person name="Wu L."/>
            <person name="Ma J."/>
        </authorList>
    </citation>
    <scope>NUCLEOTIDE SEQUENCE [LARGE SCALE GENOMIC DNA]</scope>
    <source>
        <strain evidence="5">JCM 16014</strain>
    </source>
</reference>
<evidence type="ECO:0000313" key="4">
    <source>
        <dbReference type="EMBL" id="GAA2024886.1"/>
    </source>
</evidence>
<keyword evidence="1" id="KW-0479">Metal-binding</keyword>
<comment type="caution">
    <text evidence="4">The sequence shown here is derived from an EMBL/GenBank/DDBJ whole genome shotgun (WGS) entry which is preliminary data.</text>
</comment>
<gene>
    <name evidence="4" type="ORF">GCM10009839_23500</name>
</gene>
<keyword evidence="5" id="KW-1185">Reference proteome</keyword>
<sequence length="455" mass="48776">MATKRFGTKAAAGDRSKTFPSFPPTVGSRGAFAETWWGRAWVEALENTSMDSGRLARGRTYARRGAVEPITVTPGLAKAKIHGSAPRPYSSSIAVKQLSDADWNRLLDTVAARAAHIAALLDRDMPPELVDDAQAAGVRLLPGVGDLSPDCSCPDWGWPCKHASALCYQIARLLDLDPFVLLLLRGRGEHELMDELRARNAAAASAEASAANRTDLPSPTTVDSPHAGTTGREDAADVFAAAPDPATALAALLSMEWGVLPDLPGHPPILAASREPIGIDQPGLELVATDATHRSHSLLAAYSATDEPARTAVLPRLSPWQDAVRMLATRLDDETLRARIAEAYAVSDTDLGIAALAWHQGGPAGLDALEKPWSPTVTQKARAHKALEDYADGGEPPPLRLWRNRWTAEAENVQIRLGADGRWYPYRRDAEDNRWRPDGPAEIDPAAALATLLAG</sequence>
<evidence type="ECO:0000256" key="2">
    <source>
        <dbReference type="SAM" id="MobiDB-lite"/>
    </source>
</evidence>
<dbReference type="Proteomes" id="UP001500751">
    <property type="component" value="Unassembled WGS sequence"/>
</dbReference>
<evidence type="ECO:0000259" key="3">
    <source>
        <dbReference type="PROSITE" id="PS50966"/>
    </source>
</evidence>
<dbReference type="PANTHER" id="PTHR38133">
    <property type="entry name" value="SLR1429 PROTEIN"/>
    <property type="match status" value="1"/>
</dbReference>
<dbReference type="InterPro" id="IPR007527">
    <property type="entry name" value="Znf_SWIM"/>
</dbReference>
<dbReference type="PROSITE" id="PS50966">
    <property type="entry name" value="ZF_SWIM"/>
    <property type="match status" value="1"/>
</dbReference>
<dbReference type="RefSeq" id="WP_344665565.1">
    <property type="nucleotide sequence ID" value="NZ_BAAAQN010000010.1"/>
</dbReference>
<organism evidence="4 5">
    <name type="scientific">Catenulispora yoronensis</name>
    <dbReference type="NCBI Taxonomy" id="450799"/>
    <lineage>
        <taxon>Bacteria</taxon>
        <taxon>Bacillati</taxon>
        <taxon>Actinomycetota</taxon>
        <taxon>Actinomycetes</taxon>
        <taxon>Catenulisporales</taxon>
        <taxon>Catenulisporaceae</taxon>
        <taxon>Catenulispora</taxon>
    </lineage>
</organism>
<feature type="domain" description="SWIM-type" evidence="3">
    <location>
        <begin position="136"/>
        <end position="171"/>
    </location>
</feature>